<protein>
    <submittedName>
        <fullName evidence="3">39S ribosomal protein L2, mitochondrial-like</fullName>
    </submittedName>
</protein>
<proteinExistence type="predicted"/>
<dbReference type="KEGG" id="dci:103509635"/>
<dbReference type="SMART" id="SM01383">
    <property type="entry name" value="Ribosomal_L2"/>
    <property type="match status" value="1"/>
</dbReference>
<keyword evidence="2" id="KW-1185">Reference proteome</keyword>
<dbReference type="Gene3D" id="2.40.50.140">
    <property type="entry name" value="Nucleic acid-binding proteins"/>
    <property type="match status" value="1"/>
</dbReference>
<evidence type="ECO:0000313" key="2">
    <source>
        <dbReference type="Proteomes" id="UP000079169"/>
    </source>
</evidence>
<dbReference type="PANTHER" id="PTHR19446">
    <property type="entry name" value="REVERSE TRANSCRIPTASES"/>
    <property type="match status" value="1"/>
</dbReference>
<dbReference type="GO" id="GO:0006412">
    <property type="term" value="P:translation"/>
    <property type="evidence" value="ECO:0007669"/>
    <property type="project" value="InterPro"/>
</dbReference>
<dbReference type="GeneID" id="103509635"/>
<sequence length="393" mass="44197">MSTMNNLQGLMKSLSLGSDQKMMAIVSRNVWNTTHLDRPNMKQDKKGVVKNYRRVLFYPKDHNGNPAYTVEPLKYRNLGGRDIISGRVVVAGLGGGIKEDIHWVHDFRRGPTDDSPPLEERVIQIIPSPAPTVRTANLALVGSGDFLKLILATENMKAGDILKTSMFIPRIPGETKLLLMVRVTEFKLTCVLLSAIPKVLDKLVSSKLSFACRHFICDQQHGFTAKRSTSTNLLCYQQDILSSFQAGNDVHAVYTDVAKAFDRVNTAFLIAKLRSYGIGCISNPEHINDEVGSPNRMRELGNRPRSGLWQRKKGTDGRKIRPLPPLKVVNKVRPLDTFQLTIPSLGIKTKAIRKTTGLGWHEEPLYEKKLRKLREEEEELGAFNSKLTPRLKY</sequence>
<dbReference type="STRING" id="121845.A0A3Q0IYH2"/>
<dbReference type="InterPro" id="IPR022666">
    <property type="entry name" value="Ribosomal_uL2_RNA-bd_dom"/>
</dbReference>
<organism evidence="2 3">
    <name type="scientific">Diaphorina citri</name>
    <name type="common">Asian citrus psyllid</name>
    <dbReference type="NCBI Taxonomy" id="121845"/>
    <lineage>
        <taxon>Eukaryota</taxon>
        <taxon>Metazoa</taxon>
        <taxon>Ecdysozoa</taxon>
        <taxon>Arthropoda</taxon>
        <taxon>Hexapoda</taxon>
        <taxon>Insecta</taxon>
        <taxon>Pterygota</taxon>
        <taxon>Neoptera</taxon>
        <taxon>Paraneoptera</taxon>
        <taxon>Hemiptera</taxon>
        <taxon>Sternorrhyncha</taxon>
        <taxon>Psylloidea</taxon>
        <taxon>Psyllidae</taxon>
        <taxon>Diaphorininae</taxon>
        <taxon>Diaphorina</taxon>
    </lineage>
</organism>
<reference evidence="3" key="1">
    <citation type="submission" date="2025-08" db="UniProtKB">
        <authorList>
            <consortium name="RefSeq"/>
        </authorList>
    </citation>
    <scope>IDENTIFICATION</scope>
</reference>
<dbReference type="GO" id="GO:0005840">
    <property type="term" value="C:ribosome"/>
    <property type="evidence" value="ECO:0007669"/>
    <property type="project" value="InterPro"/>
</dbReference>
<evidence type="ECO:0000259" key="1">
    <source>
        <dbReference type="SMART" id="SM01383"/>
    </source>
</evidence>
<dbReference type="PaxDb" id="121845-A0A3Q0IYH2"/>
<dbReference type="AlphaFoldDB" id="A0A3Q0IYH2"/>
<dbReference type="Proteomes" id="UP000079169">
    <property type="component" value="Unplaced"/>
</dbReference>
<evidence type="ECO:0000313" key="3">
    <source>
        <dbReference type="RefSeq" id="XP_026679728.1"/>
    </source>
</evidence>
<dbReference type="InterPro" id="IPR012340">
    <property type="entry name" value="NA-bd_OB-fold"/>
</dbReference>
<dbReference type="SUPFAM" id="SSF50249">
    <property type="entry name" value="Nucleic acid-binding proteins"/>
    <property type="match status" value="1"/>
</dbReference>
<dbReference type="GO" id="GO:0003735">
    <property type="term" value="F:structural constituent of ribosome"/>
    <property type="evidence" value="ECO:0007669"/>
    <property type="project" value="InterPro"/>
</dbReference>
<gene>
    <name evidence="3" type="primary">LOC103509635</name>
</gene>
<dbReference type="RefSeq" id="XP_026679728.1">
    <property type="nucleotide sequence ID" value="XM_026823927.1"/>
</dbReference>
<feature type="domain" description="Large ribosomal subunit protein uL2 RNA-binding" evidence="1">
    <location>
        <begin position="80"/>
        <end position="164"/>
    </location>
</feature>
<name>A0A3Q0IYH2_DIACI</name>
<accession>A0A3Q0IYH2</accession>